<evidence type="ECO:0000256" key="1">
    <source>
        <dbReference type="ARBA" id="ARBA00022553"/>
    </source>
</evidence>
<reference evidence="7" key="1">
    <citation type="journal article" date="2016" name="Proc. Natl. Acad. Sci. U.S.A.">
        <title>Chromosome-level assembly of Arabidopsis thaliana Ler reveals the extent of translocation and inversion polymorphisms.</title>
        <authorList>
            <person name="Zapata L."/>
            <person name="Ding J."/>
            <person name="Willing E.M."/>
            <person name="Hartwig B."/>
            <person name="Bezdan D."/>
            <person name="Jiao W.B."/>
            <person name="Patel V."/>
            <person name="Velikkakam James G."/>
            <person name="Koornneef M."/>
            <person name="Ossowski S."/>
            <person name="Schneeberger K."/>
        </authorList>
    </citation>
    <scope>NUCLEOTIDE SEQUENCE [LARGE SCALE GENOMIC DNA]</scope>
    <source>
        <strain evidence="7">cv. Landsberg erecta</strain>
    </source>
</reference>
<dbReference type="Gene3D" id="3.40.50.2300">
    <property type="match status" value="1"/>
</dbReference>
<dbReference type="Pfam" id="PF00072">
    <property type="entry name" value="Response_reg"/>
    <property type="match status" value="1"/>
</dbReference>
<dbReference type="SUPFAM" id="SSF53448">
    <property type="entry name" value="Nucleotide-diphospho-sugar transferases"/>
    <property type="match status" value="1"/>
</dbReference>
<feature type="transmembrane region" description="Helical" evidence="3">
    <location>
        <begin position="432"/>
        <end position="454"/>
    </location>
</feature>
<dbReference type="SUPFAM" id="SSF47384">
    <property type="entry name" value="Homodimeric domain of signal transducing histidine kinase"/>
    <property type="match status" value="1"/>
</dbReference>
<dbReference type="InterPro" id="IPR003594">
    <property type="entry name" value="HATPase_dom"/>
</dbReference>
<dbReference type="GO" id="GO:0000155">
    <property type="term" value="F:phosphorelay sensor kinase activity"/>
    <property type="evidence" value="ECO:0007669"/>
    <property type="project" value="InterPro"/>
</dbReference>
<dbReference type="InterPro" id="IPR011006">
    <property type="entry name" value="CheY-like_superfamily"/>
</dbReference>
<feature type="transmembrane region" description="Helical" evidence="3">
    <location>
        <begin position="368"/>
        <end position="394"/>
    </location>
</feature>
<dbReference type="SMART" id="SM00388">
    <property type="entry name" value="HisKA"/>
    <property type="match status" value="1"/>
</dbReference>
<feature type="transmembrane region" description="Helical" evidence="3">
    <location>
        <begin position="491"/>
        <end position="508"/>
    </location>
</feature>
<protein>
    <recommendedName>
        <fullName evidence="8">Histidine kinase</fullName>
    </recommendedName>
</protein>
<dbReference type="CDD" id="cd17574">
    <property type="entry name" value="REC_OmpR"/>
    <property type="match status" value="1"/>
</dbReference>
<feature type="modified residue" description="4-aspartylphosphate" evidence="2">
    <location>
        <position position="885"/>
    </location>
</feature>
<evidence type="ECO:0000259" key="4">
    <source>
        <dbReference type="PROSITE" id="PS50109"/>
    </source>
</evidence>
<dbReference type="AlphaFoldDB" id="A0A178U8Y9"/>
<dbReference type="Gene3D" id="3.90.550.10">
    <property type="entry name" value="Spore Coat Polysaccharide Biosynthesis Protein SpsA, Chain A"/>
    <property type="match status" value="1"/>
</dbReference>
<dbReference type="InterPro" id="IPR029044">
    <property type="entry name" value="Nucleotide-diphossugar_trans"/>
</dbReference>
<name>A0A178U8Y9_ARATH</name>
<gene>
    <name evidence="6" type="ORF">AXX17_ATUG04150</name>
</gene>
<dbReference type="Gene3D" id="1.10.287.130">
    <property type="match status" value="1"/>
</dbReference>
<keyword evidence="3" id="KW-0472">Membrane</keyword>
<keyword evidence="1 2" id="KW-0597">Phosphoprotein</keyword>
<evidence type="ECO:0000313" key="7">
    <source>
        <dbReference type="Proteomes" id="UP000078284"/>
    </source>
</evidence>
<dbReference type="SMART" id="SM00448">
    <property type="entry name" value="REC"/>
    <property type="match status" value="1"/>
</dbReference>
<evidence type="ECO:0000256" key="2">
    <source>
        <dbReference type="PROSITE-ProRule" id="PRU00169"/>
    </source>
</evidence>
<dbReference type="PROSITE" id="PS50110">
    <property type="entry name" value="RESPONSE_REGULATORY"/>
    <property type="match status" value="1"/>
</dbReference>
<dbReference type="SUPFAM" id="SSF55874">
    <property type="entry name" value="ATPase domain of HSP90 chaperone/DNA topoisomerase II/histidine kinase"/>
    <property type="match status" value="2"/>
</dbReference>
<dbReference type="Pfam" id="PF00512">
    <property type="entry name" value="HisKA"/>
    <property type="match status" value="1"/>
</dbReference>
<feature type="domain" description="Response regulatory" evidence="5">
    <location>
        <begin position="836"/>
        <end position="952"/>
    </location>
</feature>
<keyword evidence="3" id="KW-0812">Transmembrane</keyword>
<dbReference type="EMBL" id="LUHQ01000022">
    <property type="protein sequence ID" value="OAO89121.1"/>
    <property type="molecule type" value="Genomic_DNA"/>
</dbReference>
<dbReference type="SMART" id="SM00387">
    <property type="entry name" value="HATPase_c"/>
    <property type="match status" value="2"/>
</dbReference>
<feature type="domain" description="Histidine kinase" evidence="4">
    <location>
        <begin position="1063"/>
        <end position="1162"/>
    </location>
</feature>
<dbReference type="Gene3D" id="3.30.565.10">
    <property type="entry name" value="Histidine kinase-like ATPase, C-terminal domain"/>
    <property type="match status" value="2"/>
</dbReference>
<feature type="transmembrane region" description="Helical" evidence="3">
    <location>
        <begin position="520"/>
        <end position="538"/>
    </location>
</feature>
<keyword evidence="3" id="KW-1133">Transmembrane helix</keyword>
<accession>A0A178U8Y9</accession>
<dbReference type="PROSITE" id="PS50109">
    <property type="entry name" value="HIS_KIN"/>
    <property type="match status" value="2"/>
</dbReference>
<dbReference type="InterPro" id="IPR003661">
    <property type="entry name" value="HisK_dim/P_dom"/>
</dbReference>
<dbReference type="InterPro" id="IPR005467">
    <property type="entry name" value="His_kinase_dom"/>
</dbReference>
<feature type="transmembrane region" description="Helical" evidence="3">
    <location>
        <begin position="466"/>
        <end position="484"/>
    </location>
</feature>
<dbReference type="InterPro" id="IPR008979">
    <property type="entry name" value="Galactose-bd-like_sf"/>
</dbReference>
<dbReference type="PANTHER" id="PTHR43547">
    <property type="entry name" value="TWO-COMPONENT HISTIDINE KINASE"/>
    <property type="match status" value="1"/>
</dbReference>
<feature type="transmembrane region" description="Helical" evidence="3">
    <location>
        <begin position="134"/>
        <end position="156"/>
    </location>
</feature>
<dbReference type="InterPro" id="IPR010559">
    <property type="entry name" value="Sig_transdc_His_kin_internal"/>
</dbReference>
<comment type="caution">
    <text evidence="6">The sequence shown here is derived from an EMBL/GenBank/DDBJ whole genome shotgun (WGS) entry which is preliminary data.</text>
</comment>
<evidence type="ECO:0000313" key="6">
    <source>
        <dbReference type="EMBL" id="OAO89121.1"/>
    </source>
</evidence>
<dbReference type="CDD" id="cd00082">
    <property type="entry name" value="HisKA"/>
    <property type="match status" value="1"/>
</dbReference>
<evidence type="ECO:0000256" key="3">
    <source>
        <dbReference type="SAM" id="Phobius"/>
    </source>
</evidence>
<dbReference type="InterPro" id="IPR001789">
    <property type="entry name" value="Sig_transdc_resp-reg_receiver"/>
</dbReference>
<proteinExistence type="predicted"/>
<organism evidence="6 7">
    <name type="scientific">Arabidopsis thaliana</name>
    <name type="common">Mouse-ear cress</name>
    <dbReference type="NCBI Taxonomy" id="3702"/>
    <lineage>
        <taxon>Eukaryota</taxon>
        <taxon>Viridiplantae</taxon>
        <taxon>Streptophyta</taxon>
        <taxon>Embryophyta</taxon>
        <taxon>Tracheophyta</taxon>
        <taxon>Spermatophyta</taxon>
        <taxon>Magnoliopsida</taxon>
        <taxon>eudicotyledons</taxon>
        <taxon>Gunneridae</taxon>
        <taxon>Pentapetalae</taxon>
        <taxon>rosids</taxon>
        <taxon>malvids</taxon>
        <taxon>Brassicales</taxon>
        <taxon>Brassicaceae</taxon>
        <taxon>Camelineae</taxon>
        <taxon>Arabidopsis</taxon>
    </lineage>
</organism>
<evidence type="ECO:0008006" key="8">
    <source>
        <dbReference type="Google" id="ProtNLM"/>
    </source>
</evidence>
<evidence type="ECO:0000259" key="5">
    <source>
        <dbReference type="PROSITE" id="PS50110"/>
    </source>
</evidence>
<dbReference type="PANTHER" id="PTHR43547:SF2">
    <property type="entry name" value="HYBRID SIGNAL TRANSDUCTION HISTIDINE KINASE C"/>
    <property type="match status" value="1"/>
</dbReference>
<dbReference type="Pfam" id="PF06580">
    <property type="entry name" value="His_kinase"/>
    <property type="match status" value="1"/>
</dbReference>
<dbReference type="ExpressionAtlas" id="A0A178U8Y9">
    <property type="expression patterns" value="baseline and differential"/>
</dbReference>
<dbReference type="InterPro" id="IPR036890">
    <property type="entry name" value="HATPase_C_sf"/>
</dbReference>
<dbReference type="InterPro" id="IPR036097">
    <property type="entry name" value="HisK_dim/P_sf"/>
</dbReference>
<dbReference type="InterPro" id="IPR004358">
    <property type="entry name" value="Sig_transdc_His_kin-like_C"/>
</dbReference>
<dbReference type="Pfam" id="PF02518">
    <property type="entry name" value="HATPase_c"/>
    <property type="match status" value="2"/>
</dbReference>
<feature type="domain" description="Histidine kinase" evidence="4">
    <location>
        <begin position="568"/>
        <end position="783"/>
    </location>
</feature>
<dbReference type="GO" id="GO:0016020">
    <property type="term" value="C:membrane"/>
    <property type="evidence" value="ECO:0007669"/>
    <property type="project" value="InterPro"/>
</dbReference>
<sequence>MKVRAYRQKAAAYPHVSVYQVPERISLGQCLNCGISRAKYPLISKFDHDDYYSPYYLKEQVKALIRKGSSVVGKHGCLVYLAATKKLIIRSPKEQHKFLGFVQGGTLLFRRSVLRNAWRGCALLKEVPQEGARATIILFLIVLLSLRWAWSVMFAAPTDYPRSVHGVLDLRGWDLDGNPAIPLTGEWEFYPRTFLSHENDQTEPFPSSLSRYVQAPGDWTHALNNEDSSSYGYGTYRLRLLTDPLKQPVALWLQGLQASSAVEINGLTSSRVGQLGQDAKEYWPKNISYTASYSVEHTTEIEVLIRVANFDDPYKGGMLRTLHFGSQASIDYVRWYSIGFQLVTFIILLLHGLYACILFLFNRKERALFFVSLLTLSVGLSIVAGHDNILMLWLPINYTWGLKIRLLSLLWQTFFILHIFRRLSSVPSKNGWMRALTIGNLLFTGFLLASPAYLVNATVDLRIFTFFYLWPIAWFIYVIGILIFRKQANNDNIFLLLSAAGILSNLLWSLRNSLREGTSVYYPIDIFAAIIGFSSYWFKKYFRNSKENAQLNEQLKKADKLKDQFLANTSHELRTPLHGIMNIAQTVVAKETLSDSSLKDMELLITISRRMSHMLGDLLDAARLQEHRITLQLEPLKIQSIVPGVIGMLNYMVEGKPIQLNIHIADSMPMVLADEKRLVQILYNLVYNALKYTEEGTVSVTAEIINGRAVLHVSDTGVGIDKETQARIFLPYEQGSYGISDGRGIGLGLSICQQLVDLHGSTLTVQSELGKGSVFSFGLPVADAASVSLTTPPALLDHGADEASDRHMGVLVPDHSTDARTTPVFMPALLNDNKVHILAVDDDPVNLNVLLRILSSEPYSVTTVQSAREVLELLGTQQWDLLIADVMMPHMSGYELTQRVREHYSVSDLPVLLLTARSQPADIYTGFASGANDYVTKPVEALELKYRIRALVTLKQSVSERLRMEAAYLQAQIHPHFLFNTLNSIMALSEIDTEKMRNLGGAFASFLRISFDFLNTGQLVQLSHELELVEAYLYVEKVRFEDRLSIVWEVEPGIQLLLPPLTIQPLVENALKHGILRQNTGGTVKLRIVRQGSSTLIEVQDNGKGMEQEKAIQLLSPTMKGKKGIGLFNTNRRLTQLYGQGLSIVSRPDEGTTVSFVIPDNG</sequence>
<dbReference type="SUPFAM" id="SSF52172">
    <property type="entry name" value="CheY-like"/>
    <property type="match status" value="1"/>
</dbReference>
<dbReference type="Proteomes" id="UP000078284">
    <property type="component" value="Unassembled WGS sequence"/>
</dbReference>
<dbReference type="PRINTS" id="PR00344">
    <property type="entry name" value="BCTRLSENSOR"/>
</dbReference>
<feature type="transmembrane region" description="Helical" evidence="3">
    <location>
        <begin position="335"/>
        <end position="361"/>
    </location>
</feature>
<dbReference type="SUPFAM" id="SSF49785">
    <property type="entry name" value="Galactose-binding domain-like"/>
    <property type="match status" value="1"/>
</dbReference>